<evidence type="ECO:0000256" key="3">
    <source>
        <dbReference type="ARBA" id="ARBA00022842"/>
    </source>
</evidence>
<evidence type="ECO:0000313" key="5">
    <source>
        <dbReference type="EMBL" id="NDW45852.1"/>
    </source>
</evidence>
<feature type="binding site" evidence="4">
    <location>
        <position position="85"/>
    </location>
    <ligand>
        <name>Mg(2+)</name>
        <dbReference type="ChEBI" id="CHEBI:18420"/>
        <label>1</label>
        <note>catalytic</note>
    </ligand>
</feature>
<dbReference type="AlphaFoldDB" id="A0A6B2NP04"/>
<dbReference type="Gene3D" id="3.30.540.10">
    <property type="entry name" value="Fructose-1,6-Bisphosphatase, subunit A, domain 1"/>
    <property type="match status" value="1"/>
</dbReference>
<dbReference type="SUPFAM" id="SSF56655">
    <property type="entry name" value="Carbohydrate phosphatase"/>
    <property type="match status" value="1"/>
</dbReference>
<comment type="similarity">
    <text evidence="1">Belongs to the inositol monophosphatase superfamily.</text>
</comment>
<protein>
    <submittedName>
        <fullName evidence="5">3'(2'),5'-bisphosphate nucleotidase CysQ</fullName>
    </submittedName>
</protein>
<reference evidence="5" key="1">
    <citation type="submission" date="2020-02" db="EMBL/GenBank/DDBJ databases">
        <title>Delineation of the pyrene-degrading pathway in Roseobacter clade bacteria by genomic analysis.</title>
        <authorList>
            <person name="Zhou H."/>
            <person name="Wang H."/>
        </authorList>
    </citation>
    <scope>NUCLEOTIDE SEQUENCE</scope>
    <source>
        <strain evidence="5">PrR005</strain>
    </source>
</reference>
<dbReference type="GO" id="GO:0007165">
    <property type="term" value="P:signal transduction"/>
    <property type="evidence" value="ECO:0007669"/>
    <property type="project" value="TreeGrafter"/>
</dbReference>
<dbReference type="CDD" id="cd01638">
    <property type="entry name" value="CysQ"/>
    <property type="match status" value="1"/>
</dbReference>
<feature type="binding site" evidence="4">
    <location>
        <position position="207"/>
    </location>
    <ligand>
        <name>Mg(2+)</name>
        <dbReference type="ChEBI" id="CHEBI:18420"/>
        <label>1</label>
        <note>catalytic</note>
    </ligand>
</feature>
<dbReference type="PANTHER" id="PTHR20854:SF4">
    <property type="entry name" value="INOSITOL-1-MONOPHOSPHATASE-RELATED"/>
    <property type="match status" value="1"/>
</dbReference>
<organism evidence="5">
    <name type="scientific">Ruegeria sp. PrR005</name>
    <dbReference type="NCBI Taxonomy" id="2706882"/>
    <lineage>
        <taxon>Bacteria</taxon>
        <taxon>Pseudomonadati</taxon>
        <taxon>Pseudomonadota</taxon>
        <taxon>Alphaproteobacteria</taxon>
        <taxon>Rhodobacterales</taxon>
        <taxon>Roseobacteraceae</taxon>
        <taxon>Ruegeria</taxon>
    </lineage>
</organism>
<feature type="binding site" evidence="4">
    <location>
        <position position="67"/>
    </location>
    <ligand>
        <name>Mg(2+)</name>
        <dbReference type="ChEBI" id="CHEBI:18420"/>
        <label>1</label>
        <note>catalytic</note>
    </ligand>
</feature>
<dbReference type="Pfam" id="PF00459">
    <property type="entry name" value="Inositol_P"/>
    <property type="match status" value="1"/>
</dbReference>
<evidence type="ECO:0000256" key="4">
    <source>
        <dbReference type="PIRSR" id="PIRSR600760-2"/>
    </source>
</evidence>
<feature type="binding site" evidence="4">
    <location>
        <position position="87"/>
    </location>
    <ligand>
        <name>Mg(2+)</name>
        <dbReference type="ChEBI" id="CHEBI:18420"/>
        <label>1</label>
        <note>catalytic</note>
    </ligand>
</feature>
<name>A0A6B2NP04_9RHOB</name>
<dbReference type="InterPro" id="IPR000760">
    <property type="entry name" value="Inositol_monophosphatase-like"/>
</dbReference>
<dbReference type="PANTHER" id="PTHR20854">
    <property type="entry name" value="INOSITOL MONOPHOSPHATASE"/>
    <property type="match status" value="1"/>
</dbReference>
<keyword evidence="3 4" id="KW-0460">Magnesium</keyword>
<evidence type="ECO:0000256" key="2">
    <source>
        <dbReference type="ARBA" id="ARBA00022723"/>
    </source>
</evidence>
<dbReference type="Gene3D" id="3.40.190.80">
    <property type="match status" value="1"/>
</dbReference>
<keyword evidence="2 4" id="KW-0479">Metal-binding</keyword>
<feature type="binding site" evidence="4">
    <location>
        <position position="88"/>
    </location>
    <ligand>
        <name>Mg(2+)</name>
        <dbReference type="ChEBI" id="CHEBI:18420"/>
        <label>1</label>
        <note>catalytic</note>
    </ligand>
</feature>
<comment type="cofactor">
    <cofactor evidence="4">
        <name>Mg(2+)</name>
        <dbReference type="ChEBI" id="CHEBI:18420"/>
    </cofactor>
</comment>
<dbReference type="GO" id="GO:0008934">
    <property type="term" value="F:inositol monophosphate 1-phosphatase activity"/>
    <property type="evidence" value="ECO:0007669"/>
    <property type="project" value="TreeGrafter"/>
</dbReference>
<gene>
    <name evidence="5" type="ORF">G0P99_12870</name>
</gene>
<dbReference type="PROSITE" id="PS00630">
    <property type="entry name" value="IMP_2"/>
    <property type="match status" value="1"/>
</dbReference>
<evidence type="ECO:0000256" key="1">
    <source>
        <dbReference type="ARBA" id="ARBA00009759"/>
    </source>
</evidence>
<dbReference type="EMBL" id="JAAGOX010000022">
    <property type="protein sequence ID" value="NDW45852.1"/>
    <property type="molecule type" value="Genomic_DNA"/>
</dbReference>
<proteinExistence type="inferred from homology"/>
<accession>A0A6B2NP04</accession>
<dbReference type="PRINTS" id="PR00377">
    <property type="entry name" value="IMPHPHTASES"/>
</dbReference>
<dbReference type="InterPro" id="IPR020550">
    <property type="entry name" value="Inositol_monophosphatase_CS"/>
</dbReference>
<sequence length="267" mass="28634">MPETDLDLLIRAAHEAGRIATRYSGREAQRWDKPDGAGPVTEADLAVNAMLEHMLPTARPGYGWLSEETEDSAARLNRDRVFIVDPIDGTRSFADGSRTWAHALAVAERGVVTAAVIYLPMRGLLFSAVTGGGAFLNGDPIRVSAPADLAQAHILAARPNLLPEHWIGRTPPAFQRDYRPSLAYRLALVAQGRFDGMLTLRPSWEWDIAAGDLILREAGGLCTDRFGAPLRFNNARPRLAGVIAGGYTVHGGLAAALDPAGTGISAH</sequence>
<dbReference type="GO" id="GO:0006020">
    <property type="term" value="P:inositol metabolic process"/>
    <property type="evidence" value="ECO:0007669"/>
    <property type="project" value="TreeGrafter"/>
</dbReference>
<comment type="caution">
    <text evidence="5">The sequence shown here is derived from an EMBL/GenBank/DDBJ whole genome shotgun (WGS) entry which is preliminary data.</text>
</comment>
<dbReference type="RefSeq" id="WP_164130396.1">
    <property type="nucleotide sequence ID" value="NZ_JAAGOX010000022.1"/>
</dbReference>
<dbReference type="GO" id="GO:0046854">
    <property type="term" value="P:phosphatidylinositol phosphate biosynthetic process"/>
    <property type="evidence" value="ECO:0007669"/>
    <property type="project" value="InterPro"/>
</dbReference>
<dbReference type="GO" id="GO:0046872">
    <property type="term" value="F:metal ion binding"/>
    <property type="evidence" value="ECO:0007669"/>
    <property type="project" value="UniProtKB-KW"/>
</dbReference>